<dbReference type="PROSITE" id="PS51257">
    <property type="entry name" value="PROKAR_LIPOPROTEIN"/>
    <property type="match status" value="1"/>
</dbReference>
<accession>A0ABS3YCP9</accession>
<name>A0ABS3YCP9_9BACT</name>
<reference evidence="2" key="1">
    <citation type="submission" date="2021-03" db="EMBL/GenBank/DDBJ databases">
        <title>Assistant Professor.</title>
        <authorList>
            <person name="Huq M.A."/>
        </authorList>
    </citation>
    <scope>NUCLEOTIDE SEQUENCE [LARGE SCALE GENOMIC DNA]</scope>
    <source>
        <strain evidence="2">MAH-28</strain>
    </source>
</reference>
<gene>
    <name evidence="1" type="ORF">J7I43_09620</name>
</gene>
<protein>
    <submittedName>
        <fullName evidence="1">Uncharacterized protein</fullName>
    </submittedName>
</protein>
<proteinExistence type="predicted"/>
<organism evidence="1 2">
    <name type="scientific">Chitinophaga chungangae</name>
    <dbReference type="NCBI Taxonomy" id="2821488"/>
    <lineage>
        <taxon>Bacteria</taxon>
        <taxon>Pseudomonadati</taxon>
        <taxon>Bacteroidota</taxon>
        <taxon>Chitinophagia</taxon>
        <taxon>Chitinophagales</taxon>
        <taxon>Chitinophagaceae</taxon>
        <taxon>Chitinophaga</taxon>
    </lineage>
</organism>
<comment type="caution">
    <text evidence="1">The sequence shown here is derived from an EMBL/GenBank/DDBJ whole genome shotgun (WGS) entry which is preliminary data.</text>
</comment>
<dbReference type="EMBL" id="JAGHKP010000002">
    <property type="protein sequence ID" value="MBO9152467.1"/>
    <property type="molecule type" value="Genomic_DNA"/>
</dbReference>
<dbReference type="RefSeq" id="WP_209145456.1">
    <property type="nucleotide sequence ID" value="NZ_JAGHKP010000002.1"/>
</dbReference>
<dbReference type="Proteomes" id="UP000679126">
    <property type="component" value="Unassembled WGS sequence"/>
</dbReference>
<evidence type="ECO:0000313" key="1">
    <source>
        <dbReference type="EMBL" id="MBO9152467.1"/>
    </source>
</evidence>
<evidence type="ECO:0000313" key="2">
    <source>
        <dbReference type="Proteomes" id="UP000679126"/>
    </source>
</evidence>
<keyword evidence="2" id="KW-1185">Reference proteome</keyword>
<sequence length="140" mass="15723">MKHAYLLLLAAGLFAASCKKENTDVAVPHRPPETLEEKAKGTGFSLTGGYWVITPSIMRHDQIGYGPDAYAFPTDSTYGRLMLGDIGESGKYKAVAQSGTATVTFEMAPERSDRRYYLLIEKISYRYIRVNGLNFFRKER</sequence>